<comment type="caution">
    <text evidence="3">The sequence shown here is derived from an EMBL/GenBank/DDBJ whole genome shotgun (WGS) entry which is preliminary data.</text>
</comment>
<gene>
    <name evidence="3" type="ORF">HKN21_08635</name>
</gene>
<feature type="coiled-coil region" evidence="1">
    <location>
        <begin position="1"/>
        <end position="28"/>
    </location>
</feature>
<accession>A0A7Y2H278</accession>
<dbReference type="SUPFAM" id="SSF109755">
    <property type="entry name" value="PhoU-like"/>
    <property type="match status" value="1"/>
</dbReference>
<evidence type="ECO:0000259" key="2">
    <source>
        <dbReference type="Pfam" id="PF01895"/>
    </source>
</evidence>
<evidence type="ECO:0000313" key="4">
    <source>
        <dbReference type="Proteomes" id="UP000547674"/>
    </source>
</evidence>
<dbReference type="EMBL" id="JABDJR010000339">
    <property type="protein sequence ID" value="NNF06814.1"/>
    <property type="molecule type" value="Genomic_DNA"/>
</dbReference>
<keyword evidence="1" id="KW-0175">Coiled coil</keyword>
<proteinExistence type="predicted"/>
<dbReference type="Pfam" id="PF01895">
    <property type="entry name" value="PhoU"/>
    <property type="match status" value="1"/>
</dbReference>
<protein>
    <submittedName>
        <fullName evidence="3">Phosphate transport system regulatory protein PhoU</fullName>
    </submittedName>
</protein>
<reference evidence="3 4" key="1">
    <citation type="submission" date="2020-03" db="EMBL/GenBank/DDBJ databases">
        <title>Metabolic flexibility allows generalist bacteria to become dominant in a frequently disturbed ecosystem.</title>
        <authorList>
            <person name="Chen Y.-J."/>
            <person name="Leung P.M."/>
            <person name="Bay S.K."/>
            <person name="Hugenholtz P."/>
            <person name="Kessler A.J."/>
            <person name="Shelley G."/>
            <person name="Waite D.W."/>
            <person name="Cook P.L."/>
            <person name="Greening C."/>
        </authorList>
    </citation>
    <scope>NUCLEOTIDE SEQUENCE [LARGE SCALE GENOMIC DNA]</scope>
    <source>
        <strain evidence="3">SS_bin_28</strain>
    </source>
</reference>
<feature type="domain" description="PhoU" evidence="2">
    <location>
        <begin position="16"/>
        <end position="60"/>
    </location>
</feature>
<feature type="non-terminal residue" evidence="3">
    <location>
        <position position="60"/>
    </location>
</feature>
<sequence length="60" mass="6959">MKHLQRDLEQLKREVLDMGNMVETAMNQAIKALLNRDRILAERIMAGDHVLDDKEVAIEE</sequence>
<dbReference type="InterPro" id="IPR026022">
    <property type="entry name" value="PhoU_dom"/>
</dbReference>
<dbReference type="Proteomes" id="UP000547674">
    <property type="component" value="Unassembled WGS sequence"/>
</dbReference>
<evidence type="ECO:0000313" key="3">
    <source>
        <dbReference type="EMBL" id="NNF06814.1"/>
    </source>
</evidence>
<name>A0A7Y2H278_UNCEI</name>
<dbReference type="Gene3D" id="1.20.58.220">
    <property type="entry name" value="Phosphate transport system protein phou homolog 2, domain 2"/>
    <property type="match status" value="1"/>
</dbReference>
<dbReference type="AlphaFoldDB" id="A0A7Y2H278"/>
<evidence type="ECO:0000256" key="1">
    <source>
        <dbReference type="SAM" id="Coils"/>
    </source>
</evidence>
<dbReference type="InterPro" id="IPR038078">
    <property type="entry name" value="PhoU-like_sf"/>
</dbReference>
<organism evidence="3 4">
    <name type="scientific">Eiseniibacteriota bacterium</name>
    <dbReference type="NCBI Taxonomy" id="2212470"/>
    <lineage>
        <taxon>Bacteria</taxon>
        <taxon>Candidatus Eiseniibacteriota</taxon>
    </lineage>
</organism>